<proteinExistence type="predicted"/>
<evidence type="ECO:0000256" key="1">
    <source>
        <dbReference type="SAM" id="Phobius"/>
    </source>
</evidence>
<dbReference type="PANTHER" id="PTHR47673:SF1">
    <property type="entry name" value="ARM REPEAT SUPERFAMILY PROTEIN"/>
    <property type="match status" value="1"/>
</dbReference>
<sequence>MRILAARVANHFCRGRKSYPRSRNFSSFNKKDDLTLEEEAERKIGWCLKIFFAGTATYIGYQFFSLLG</sequence>
<name>A0ABD0Z9T6_CARAN</name>
<feature type="transmembrane region" description="Helical" evidence="1">
    <location>
        <begin position="46"/>
        <end position="64"/>
    </location>
</feature>
<evidence type="ECO:0000313" key="2">
    <source>
        <dbReference type="EMBL" id="KAL1191458.1"/>
    </source>
</evidence>
<keyword evidence="3" id="KW-1185">Reference proteome</keyword>
<organism evidence="2 3">
    <name type="scientific">Cardamine amara subsp. amara</name>
    <dbReference type="NCBI Taxonomy" id="228776"/>
    <lineage>
        <taxon>Eukaryota</taxon>
        <taxon>Viridiplantae</taxon>
        <taxon>Streptophyta</taxon>
        <taxon>Embryophyta</taxon>
        <taxon>Tracheophyta</taxon>
        <taxon>Spermatophyta</taxon>
        <taxon>Magnoliopsida</taxon>
        <taxon>eudicotyledons</taxon>
        <taxon>Gunneridae</taxon>
        <taxon>Pentapetalae</taxon>
        <taxon>rosids</taxon>
        <taxon>malvids</taxon>
        <taxon>Brassicales</taxon>
        <taxon>Brassicaceae</taxon>
        <taxon>Cardamineae</taxon>
        <taxon>Cardamine</taxon>
    </lineage>
</organism>
<keyword evidence="1" id="KW-0812">Transmembrane</keyword>
<dbReference type="Proteomes" id="UP001558713">
    <property type="component" value="Unassembled WGS sequence"/>
</dbReference>
<keyword evidence="1" id="KW-0472">Membrane</keyword>
<reference evidence="2 3" key="1">
    <citation type="submission" date="2024-04" db="EMBL/GenBank/DDBJ databases">
        <title>Genome assembly C_amara_ONT_v2.</title>
        <authorList>
            <person name="Yant L."/>
            <person name="Moore C."/>
            <person name="Slenker M."/>
        </authorList>
    </citation>
    <scope>NUCLEOTIDE SEQUENCE [LARGE SCALE GENOMIC DNA]</scope>
    <source>
        <tissue evidence="2">Leaf</tissue>
    </source>
</reference>
<accession>A0ABD0Z9T6</accession>
<dbReference type="EMBL" id="JBANAX010000851">
    <property type="protein sequence ID" value="KAL1191458.1"/>
    <property type="molecule type" value="Genomic_DNA"/>
</dbReference>
<dbReference type="AlphaFoldDB" id="A0ABD0Z9T6"/>
<comment type="caution">
    <text evidence="2">The sequence shown here is derived from an EMBL/GenBank/DDBJ whole genome shotgun (WGS) entry which is preliminary data.</text>
</comment>
<gene>
    <name evidence="2" type="ORF">V5N11_002287</name>
</gene>
<evidence type="ECO:0000313" key="3">
    <source>
        <dbReference type="Proteomes" id="UP001558713"/>
    </source>
</evidence>
<dbReference type="PANTHER" id="PTHR47673">
    <property type="entry name" value="ARM REPEAT SUPERFAMILY PROTEIN"/>
    <property type="match status" value="1"/>
</dbReference>
<protein>
    <submittedName>
        <fullName evidence="2">Uncharacterized protein</fullName>
    </submittedName>
</protein>
<keyword evidence="1" id="KW-1133">Transmembrane helix</keyword>